<dbReference type="EMBL" id="OV696699">
    <property type="protein sequence ID" value="CAH1245132.1"/>
    <property type="molecule type" value="Genomic_DNA"/>
</dbReference>
<reference evidence="4" key="1">
    <citation type="submission" date="2022-01" db="EMBL/GenBank/DDBJ databases">
        <authorList>
            <person name="Braso-Vives M."/>
        </authorList>
    </citation>
    <scope>NUCLEOTIDE SEQUENCE</scope>
</reference>
<accession>A0A8K0EAC3</accession>
<dbReference type="FunFam" id="3.40.50.150:FF:000118">
    <property type="entry name" value="Histamine N-methyltransferase"/>
    <property type="match status" value="1"/>
</dbReference>
<dbReference type="OrthoDB" id="5984880at2759"/>
<evidence type="ECO:0000256" key="2">
    <source>
        <dbReference type="ARBA" id="ARBA00022679"/>
    </source>
</evidence>
<evidence type="ECO:0000256" key="3">
    <source>
        <dbReference type="SAM" id="MobiDB-lite"/>
    </source>
</evidence>
<dbReference type="Gene3D" id="3.40.50.150">
    <property type="entry name" value="Vaccinia Virus protein VP39"/>
    <property type="match status" value="1"/>
</dbReference>
<feature type="compositionally biased region" description="Basic and acidic residues" evidence="3">
    <location>
        <begin position="8"/>
        <end position="28"/>
    </location>
</feature>
<evidence type="ECO:0000256" key="1">
    <source>
        <dbReference type="ARBA" id="ARBA00022603"/>
    </source>
</evidence>
<proteinExistence type="predicted"/>
<organism evidence="4 5">
    <name type="scientific">Branchiostoma lanceolatum</name>
    <name type="common">Common lancelet</name>
    <name type="synonym">Amphioxus lanceolatum</name>
    <dbReference type="NCBI Taxonomy" id="7740"/>
    <lineage>
        <taxon>Eukaryota</taxon>
        <taxon>Metazoa</taxon>
        <taxon>Chordata</taxon>
        <taxon>Cephalochordata</taxon>
        <taxon>Leptocardii</taxon>
        <taxon>Amphioxiformes</taxon>
        <taxon>Branchiostomatidae</taxon>
        <taxon>Branchiostoma</taxon>
    </lineage>
</organism>
<keyword evidence="1" id="KW-0489">Methyltransferase</keyword>
<sequence>MDSENTSENERRASTSSEDGTRARSDEERAAYVEKMRKWYLEMWHSEAKKVKQQGDEMKIIEDSLVDYFTMVAKAGVSWGPLAIAMGLSSIDLAVIRRDCKTIDQQIKWVLMKWRHIMKKKGKSGNVDADSVINCLERNKAYGALKHLNENVLKDLGKEWIDTRPAEQIGSQVGGGLIKHSFERFLAAYGSFVGAMETSIDSFYHSYESTAPNTLRCEPGADLCVLGIGSGSGEVDSVILRSLLQRHSSVYNRVIEPSEELMERYKALVRGDTSLSAVKFDWRQQTAEEYFQTKEDTKFHLIHAIHLLTLVEDLDATMRNMWEQLADGGHMMVAMVSDESPFGKLWYKLWDDFGQGDRLKTEFRTSGDVRQWLDARDISYVTSVKEMSLNLAECFKEHSEAGNLILDFMTKTSHVADQPEIKSTALQHIRRNSTVVGDKIIFPLITEVIVANKNDTEEK</sequence>
<dbReference type="SUPFAM" id="SSF53335">
    <property type="entry name" value="S-adenosyl-L-methionine-dependent methyltransferases"/>
    <property type="match status" value="1"/>
</dbReference>
<dbReference type="CDD" id="cd01670">
    <property type="entry name" value="Death"/>
    <property type="match status" value="1"/>
</dbReference>
<dbReference type="Proteomes" id="UP000838412">
    <property type="component" value="Chromosome 14"/>
</dbReference>
<dbReference type="GO" id="GO:0008168">
    <property type="term" value="F:methyltransferase activity"/>
    <property type="evidence" value="ECO:0007669"/>
    <property type="project" value="UniProtKB-KW"/>
</dbReference>
<protein>
    <submittedName>
        <fullName evidence="4">HNMT protein</fullName>
    </submittedName>
</protein>
<keyword evidence="5" id="KW-1185">Reference proteome</keyword>
<dbReference type="InterPro" id="IPR029063">
    <property type="entry name" value="SAM-dependent_MTases_sf"/>
</dbReference>
<feature type="region of interest" description="Disordered" evidence="3">
    <location>
        <begin position="1"/>
        <end position="28"/>
    </location>
</feature>
<dbReference type="GO" id="GO:0032259">
    <property type="term" value="P:methylation"/>
    <property type="evidence" value="ECO:0007669"/>
    <property type="project" value="UniProtKB-KW"/>
</dbReference>
<gene>
    <name evidence="4" type="primary">HNMT</name>
    <name evidence="4" type="ORF">BLAG_LOCUS7565</name>
</gene>
<keyword evidence="2" id="KW-0808">Transferase</keyword>
<dbReference type="AlphaFoldDB" id="A0A8K0EAC3"/>
<evidence type="ECO:0000313" key="4">
    <source>
        <dbReference type="EMBL" id="CAH1245132.1"/>
    </source>
</evidence>
<dbReference type="Pfam" id="PF13489">
    <property type="entry name" value="Methyltransf_23"/>
    <property type="match status" value="1"/>
</dbReference>
<name>A0A8K0EAC3_BRALA</name>
<evidence type="ECO:0000313" key="5">
    <source>
        <dbReference type="Proteomes" id="UP000838412"/>
    </source>
</evidence>